<reference evidence="6 7" key="1">
    <citation type="submission" date="2020-07" db="EMBL/GenBank/DDBJ databases">
        <title>Sequencing the genomes of 1000 actinobacteria strains.</title>
        <authorList>
            <person name="Klenk H.-P."/>
        </authorList>
    </citation>
    <scope>NUCLEOTIDE SEQUENCE [LARGE SCALE GENOMIC DNA]</scope>
    <source>
        <strain evidence="6 7">DSM 27576</strain>
    </source>
</reference>
<feature type="transmembrane region" description="Helical" evidence="5">
    <location>
        <begin position="64"/>
        <end position="88"/>
    </location>
</feature>
<evidence type="ECO:0000256" key="1">
    <source>
        <dbReference type="ARBA" id="ARBA00004141"/>
    </source>
</evidence>
<dbReference type="InterPro" id="IPR047680">
    <property type="entry name" value="MarP-like"/>
</dbReference>
<evidence type="ECO:0000313" key="6">
    <source>
        <dbReference type="EMBL" id="MBA8815875.1"/>
    </source>
</evidence>
<dbReference type="InterPro" id="IPR009003">
    <property type="entry name" value="Peptidase_S1_PA"/>
</dbReference>
<dbReference type="InterPro" id="IPR003825">
    <property type="entry name" value="Colicin-V_CvpA"/>
</dbReference>
<feature type="transmembrane region" description="Helical" evidence="5">
    <location>
        <begin position="100"/>
        <end position="120"/>
    </location>
</feature>
<keyword evidence="4 5" id="KW-0472">Membrane</keyword>
<dbReference type="PRINTS" id="PR00834">
    <property type="entry name" value="PROTEASES2C"/>
</dbReference>
<dbReference type="InterPro" id="IPR043504">
    <property type="entry name" value="Peptidase_S1_PA_chymotrypsin"/>
</dbReference>
<protein>
    <submittedName>
        <fullName evidence="6">S1-C subfamily serine protease</fullName>
    </submittedName>
</protein>
<keyword evidence="6" id="KW-0378">Hydrolase</keyword>
<dbReference type="GO" id="GO:0004252">
    <property type="term" value="F:serine-type endopeptidase activity"/>
    <property type="evidence" value="ECO:0007669"/>
    <property type="project" value="InterPro"/>
</dbReference>
<evidence type="ECO:0000256" key="3">
    <source>
        <dbReference type="ARBA" id="ARBA00022989"/>
    </source>
</evidence>
<dbReference type="EMBL" id="JACGWY010000001">
    <property type="protein sequence ID" value="MBA8815875.1"/>
    <property type="molecule type" value="Genomic_DNA"/>
</dbReference>
<dbReference type="AlphaFoldDB" id="A0A7W3JN13"/>
<evidence type="ECO:0000313" key="7">
    <source>
        <dbReference type="Proteomes" id="UP000526083"/>
    </source>
</evidence>
<keyword evidence="2 5" id="KW-0812">Transmembrane</keyword>
<accession>A0A7W3JN13</accession>
<sequence length="398" mass="40346">MLVVDVIAIVMLVLALLIGFRRGLLSSLGVLGGLVFGCIAVFWVVPLLTPYLPELVPDAGWRAAASVALPILIIVVCASIGSAIGGFLRRGVDRTPLRGIERLLGGALGVVVAALTLSLVGQSVALAGVPVVSAAVSSSRVLGVIDSLTPEPVDTGLARVQALLRDEALPQLSDVLDIGLALGNSQPAPEISLDDPALNDAAQSVARVSGAAYLCGTTSSGTGFVISSDRVLTNAHVVAGVDTPMVEFPGESVREGRVVYFDPVDDLAVIAVDDLGVAPLSVAPTLEAGAEAVMQGYPYGGPFSMVGARVISTGSASVPDVYGTSSSPREIYALTADVFPGNSGGPLLSVDGEVVGVIFARADSGESIGYAMTPSEFLPVVAESVADTEPVDTGACVS</sequence>
<evidence type="ECO:0000256" key="4">
    <source>
        <dbReference type="ARBA" id="ARBA00023136"/>
    </source>
</evidence>
<gene>
    <name evidence="6" type="ORF">FHX48_000927</name>
</gene>
<proteinExistence type="predicted"/>
<dbReference type="GO" id="GO:0016020">
    <property type="term" value="C:membrane"/>
    <property type="evidence" value="ECO:0007669"/>
    <property type="project" value="UniProtKB-SubCell"/>
</dbReference>
<dbReference type="Pfam" id="PF13365">
    <property type="entry name" value="Trypsin_2"/>
    <property type="match status" value="1"/>
</dbReference>
<organism evidence="6 7">
    <name type="scientific">Microbacterium halimionae</name>
    <dbReference type="NCBI Taxonomy" id="1526413"/>
    <lineage>
        <taxon>Bacteria</taxon>
        <taxon>Bacillati</taxon>
        <taxon>Actinomycetota</taxon>
        <taxon>Actinomycetes</taxon>
        <taxon>Micrococcales</taxon>
        <taxon>Microbacteriaceae</taxon>
        <taxon>Microbacterium</taxon>
    </lineage>
</organism>
<dbReference type="GO" id="GO:0006508">
    <property type="term" value="P:proteolysis"/>
    <property type="evidence" value="ECO:0007669"/>
    <property type="project" value="UniProtKB-KW"/>
</dbReference>
<dbReference type="PANTHER" id="PTHR43019">
    <property type="entry name" value="SERINE ENDOPROTEASE DEGS"/>
    <property type="match status" value="1"/>
</dbReference>
<dbReference type="Proteomes" id="UP000526083">
    <property type="component" value="Unassembled WGS sequence"/>
</dbReference>
<feature type="transmembrane region" description="Helical" evidence="5">
    <location>
        <begin position="6"/>
        <end position="24"/>
    </location>
</feature>
<keyword evidence="3 5" id="KW-1133">Transmembrane helix</keyword>
<comment type="subcellular location">
    <subcellularLocation>
        <location evidence="1">Membrane</location>
        <topology evidence="1">Multi-pass membrane protein</topology>
    </subcellularLocation>
</comment>
<dbReference type="GO" id="GO:0009403">
    <property type="term" value="P:toxin biosynthetic process"/>
    <property type="evidence" value="ECO:0007669"/>
    <property type="project" value="InterPro"/>
</dbReference>
<dbReference type="Pfam" id="PF02674">
    <property type="entry name" value="Colicin_V"/>
    <property type="match status" value="1"/>
</dbReference>
<feature type="transmembrane region" description="Helical" evidence="5">
    <location>
        <begin position="31"/>
        <end position="52"/>
    </location>
</feature>
<dbReference type="InterPro" id="IPR001940">
    <property type="entry name" value="Peptidase_S1C"/>
</dbReference>
<dbReference type="SUPFAM" id="SSF50494">
    <property type="entry name" value="Trypsin-like serine proteases"/>
    <property type="match status" value="1"/>
</dbReference>
<dbReference type="NCBIfam" id="NF033740">
    <property type="entry name" value="MarP_fam_protase"/>
    <property type="match status" value="1"/>
</dbReference>
<keyword evidence="6" id="KW-0645">Protease</keyword>
<evidence type="ECO:0000256" key="2">
    <source>
        <dbReference type="ARBA" id="ARBA00022692"/>
    </source>
</evidence>
<dbReference type="PANTHER" id="PTHR43019:SF23">
    <property type="entry name" value="PROTEASE DO-LIKE 5, CHLOROPLASTIC"/>
    <property type="match status" value="1"/>
</dbReference>
<dbReference type="Gene3D" id="2.40.10.10">
    <property type="entry name" value="Trypsin-like serine proteases"/>
    <property type="match status" value="2"/>
</dbReference>
<keyword evidence="7" id="KW-1185">Reference proteome</keyword>
<dbReference type="RefSeq" id="WP_167048999.1">
    <property type="nucleotide sequence ID" value="NZ_JAAOZB010000002.1"/>
</dbReference>
<comment type="caution">
    <text evidence="6">The sequence shown here is derived from an EMBL/GenBank/DDBJ whole genome shotgun (WGS) entry which is preliminary data.</text>
</comment>
<evidence type="ECO:0000256" key="5">
    <source>
        <dbReference type="SAM" id="Phobius"/>
    </source>
</evidence>
<name>A0A7W3JN13_9MICO</name>